<keyword evidence="7" id="KW-1185">Reference proteome</keyword>
<dbReference type="NCBIfam" id="TIGR01182">
    <property type="entry name" value="eda"/>
    <property type="match status" value="1"/>
</dbReference>
<evidence type="ECO:0000256" key="2">
    <source>
        <dbReference type="ARBA" id="ARBA00006906"/>
    </source>
</evidence>
<evidence type="ECO:0000313" key="6">
    <source>
        <dbReference type="EMBL" id="SEI87222.1"/>
    </source>
</evidence>
<dbReference type="OrthoDB" id="9802667at2"/>
<dbReference type="Proteomes" id="UP000199403">
    <property type="component" value="Unassembled WGS sequence"/>
</dbReference>
<dbReference type="EMBL" id="FNZH01000001">
    <property type="protein sequence ID" value="SEI87222.1"/>
    <property type="molecule type" value="Genomic_DNA"/>
</dbReference>
<dbReference type="PANTHER" id="PTHR30246">
    <property type="entry name" value="2-KETO-3-DEOXY-6-PHOSPHOGLUCONATE ALDOLASE"/>
    <property type="match status" value="1"/>
</dbReference>
<evidence type="ECO:0000256" key="4">
    <source>
        <dbReference type="ARBA" id="ARBA00023239"/>
    </source>
</evidence>
<gene>
    <name evidence="6" type="ORF">SAMN05192553_101633</name>
</gene>
<keyword evidence="4" id="KW-0456">Lyase</keyword>
<evidence type="ECO:0000313" key="7">
    <source>
        <dbReference type="Proteomes" id="UP000199403"/>
    </source>
</evidence>
<sequence>MSKKDTILHKIPEQALLPLYFDKDETVSLEVLKALYGAGIRMVEYTNRGEAALSNFKKMVALRDSDMKDLLLGIGTIKNKEMAETYIEAGADFIICPGLVEEVAEVADANDMLWIPGCMTPSEIIKAENMGAKMIKLFPGDMLGPGFMSAIKSLFPNLLFMPTGGVSLDRENIKSWFDAGVCAVGMGSKLVSKPLLQAKDYAQIQEMTKKALEIVHEIKG</sequence>
<dbReference type="Gene3D" id="3.20.20.70">
    <property type="entry name" value="Aldolase class I"/>
    <property type="match status" value="1"/>
</dbReference>
<comment type="similarity">
    <text evidence="2">Belongs to the KHG/KDPG aldolase family.</text>
</comment>
<organism evidence="6 7">
    <name type="scientific">Cyclobacterium xiamenense</name>
    <dbReference type="NCBI Taxonomy" id="1297121"/>
    <lineage>
        <taxon>Bacteria</taxon>
        <taxon>Pseudomonadati</taxon>
        <taxon>Bacteroidota</taxon>
        <taxon>Cytophagia</taxon>
        <taxon>Cytophagales</taxon>
        <taxon>Cyclobacteriaceae</taxon>
        <taxon>Cyclobacterium</taxon>
    </lineage>
</organism>
<evidence type="ECO:0000256" key="5">
    <source>
        <dbReference type="ARBA" id="ARBA00023277"/>
    </source>
</evidence>
<protein>
    <submittedName>
        <fullName evidence="6">2-dehydro-3-deoxyphosphogluconate aldolase / (4S)-4-hydroxy-2-oxoglutarate aldolase</fullName>
    </submittedName>
</protein>
<name>A0A1H6UHG3_9BACT</name>
<keyword evidence="5" id="KW-0119">Carbohydrate metabolism</keyword>
<proteinExistence type="inferred from homology"/>
<reference evidence="7" key="1">
    <citation type="submission" date="2016-10" db="EMBL/GenBank/DDBJ databases">
        <authorList>
            <person name="Varghese N."/>
            <person name="Submissions S."/>
        </authorList>
    </citation>
    <scope>NUCLEOTIDE SEQUENCE [LARGE SCALE GENOMIC DNA]</scope>
    <source>
        <strain evidence="7">IBRC-M 10761</strain>
    </source>
</reference>
<dbReference type="AlphaFoldDB" id="A0A1H6UHG3"/>
<dbReference type="CDD" id="cd00452">
    <property type="entry name" value="KDPG_aldolase"/>
    <property type="match status" value="1"/>
</dbReference>
<dbReference type="RefSeq" id="WP_092169324.1">
    <property type="nucleotide sequence ID" value="NZ_FNZH01000001.1"/>
</dbReference>
<dbReference type="InterPro" id="IPR000887">
    <property type="entry name" value="Aldlse_KDPG_KHG"/>
</dbReference>
<dbReference type="GO" id="GO:0016829">
    <property type="term" value="F:lyase activity"/>
    <property type="evidence" value="ECO:0007669"/>
    <property type="project" value="UniProtKB-KW"/>
</dbReference>
<dbReference type="PANTHER" id="PTHR30246:SF1">
    <property type="entry name" value="2-DEHYDRO-3-DEOXY-6-PHOSPHOGALACTONATE ALDOLASE-RELATED"/>
    <property type="match status" value="1"/>
</dbReference>
<dbReference type="Pfam" id="PF01081">
    <property type="entry name" value="Aldolase"/>
    <property type="match status" value="1"/>
</dbReference>
<comment type="subunit">
    <text evidence="3">Homotrimer.</text>
</comment>
<evidence type="ECO:0000256" key="3">
    <source>
        <dbReference type="ARBA" id="ARBA00011233"/>
    </source>
</evidence>
<dbReference type="SUPFAM" id="SSF51569">
    <property type="entry name" value="Aldolase"/>
    <property type="match status" value="1"/>
</dbReference>
<comment type="pathway">
    <text evidence="1">Carbohydrate acid metabolism.</text>
</comment>
<evidence type="ECO:0000256" key="1">
    <source>
        <dbReference type="ARBA" id="ARBA00004761"/>
    </source>
</evidence>
<dbReference type="InterPro" id="IPR013785">
    <property type="entry name" value="Aldolase_TIM"/>
</dbReference>
<dbReference type="STRING" id="1416801.SAMN05192553_101633"/>
<accession>A0A1H6UHG3</accession>